<dbReference type="Proteomes" id="UP000292686">
    <property type="component" value="Unassembled WGS sequence"/>
</dbReference>
<evidence type="ECO:0000256" key="1">
    <source>
        <dbReference type="SAM" id="Coils"/>
    </source>
</evidence>
<comment type="caution">
    <text evidence="4">The sequence shown here is derived from an EMBL/GenBank/DDBJ whole genome shotgun (WGS) entry which is preliminary data.</text>
</comment>
<organism evidence="4 5">
    <name type="scientific">Agromyces atrinae</name>
    <dbReference type="NCBI Taxonomy" id="592376"/>
    <lineage>
        <taxon>Bacteria</taxon>
        <taxon>Bacillati</taxon>
        <taxon>Actinomycetota</taxon>
        <taxon>Actinomycetes</taxon>
        <taxon>Micrococcales</taxon>
        <taxon>Microbacteriaceae</taxon>
        <taxon>Agromyces</taxon>
    </lineage>
</organism>
<accession>A0A4V1R264</accession>
<keyword evidence="2" id="KW-0812">Transmembrane</keyword>
<keyword evidence="2" id="KW-0472">Membrane</keyword>
<evidence type="ECO:0000313" key="5">
    <source>
        <dbReference type="Proteomes" id="UP000292686"/>
    </source>
</evidence>
<gene>
    <name evidence="3" type="ORF">BJ972_003220</name>
    <name evidence="4" type="ORF">ESP50_12755</name>
</gene>
<evidence type="ECO:0000256" key="2">
    <source>
        <dbReference type="SAM" id="Phobius"/>
    </source>
</evidence>
<feature type="coiled-coil region" evidence="1">
    <location>
        <begin position="31"/>
        <end position="100"/>
    </location>
</feature>
<sequence>MDAMGGGVLVLVAAALWIVYLLPMWLNRHQYDAHERNAVRLQQTLRILAETAETPEAVRLEANARTVAAQQRILREREEVERLEAEAAAALAAAERRQAAEAAARAKKIADAAGRSSSIRKRRALTSLGLLLSLLVTIGGVIAGAFGAGWIIAGAGLVGVSAAFVTLSTLARAARRRAPLPVAAPVAPVQEQGAFEPVEWEESETVAREWTPRPLPKPLHLSRGTIAASAMASIDAAAELRKAAALAELERRAAEALPATVRRLTPAPVEETPAAQAPVAEAPSRFASMGIIDDSAAPSLDLDAALRRRRLAG</sequence>
<dbReference type="RefSeq" id="WP_129175732.1">
    <property type="nucleotide sequence ID" value="NZ_JACCBI010000001.1"/>
</dbReference>
<dbReference type="AlphaFoldDB" id="A0A4V1R264"/>
<dbReference type="EMBL" id="SDPM01000006">
    <property type="protein sequence ID" value="RXZ86066.1"/>
    <property type="molecule type" value="Genomic_DNA"/>
</dbReference>
<reference evidence="4 5" key="1">
    <citation type="submission" date="2019-01" db="EMBL/GenBank/DDBJ databases">
        <title>Agromyces.</title>
        <authorList>
            <person name="Li J."/>
        </authorList>
    </citation>
    <scope>NUCLEOTIDE SEQUENCE [LARGE SCALE GENOMIC DNA]</scope>
    <source>
        <strain evidence="4 5">DSM 23870</strain>
    </source>
</reference>
<feature type="transmembrane region" description="Helical" evidence="2">
    <location>
        <begin position="150"/>
        <end position="171"/>
    </location>
</feature>
<evidence type="ECO:0000313" key="6">
    <source>
        <dbReference type="Proteomes" id="UP000581087"/>
    </source>
</evidence>
<evidence type="ECO:0000313" key="3">
    <source>
        <dbReference type="EMBL" id="NYD68701.1"/>
    </source>
</evidence>
<keyword evidence="5" id="KW-1185">Reference proteome</keyword>
<evidence type="ECO:0008006" key="7">
    <source>
        <dbReference type="Google" id="ProtNLM"/>
    </source>
</evidence>
<proteinExistence type="predicted"/>
<dbReference type="Proteomes" id="UP000581087">
    <property type="component" value="Unassembled WGS sequence"/>
</dbReference>
<protein>
    <recommendedName>
        <fullName evidence="7">Large exoprotein</fullName>
    </recommendedName>
</protein>
<name>A0A4V1R264_9MICO</name>
<evidence type="ECO:0000313" key="4">
    <source>
        <dbReference type="EMBL" id="RXZ86066.1"/>
    </source>
</evidence>
<keyword evidence="1" id="KW-0175">Coiled coil</keyword>
<dbReference type="OrthoDB" id="5126350at2"/>
<reference evidence="3 6" key="2">
    <citation type="submission" date="2020-07" db="EMBL/GenBank/DDBJ databases">
        <title>Sequencing the genomes of 1000 actinobacteria strains.</title>
        <authorList>
            <person name="Klenk H.-P."/>
        </authorList>
    </citation>
    <scope>NUCLEOTIDE SEQUENCE [LARGE SCALE GENOMIC DNA]</scope>
    <source>
        <strain evidence="3 6">DSM 23870</strain>
    </source>
</reference>
<feature type="transmembrane region" description="Helical" evidence="2">
    <location>
        <begin position="6"/>
        <end position="26"/>
    </location>
</feature>
<feature type="transmembrane region" description="Helical" evidence="2">
    <location>
        <begin position="124"/>
        <end position="144"/>
    </location>
</feature>
<keyword evidence="2" id="KW-1133">Transmembrane helix</keyword>
<dbReference type="EMBL" id="JACCBI010000001">
    <property type="protein sequence ID" value="NYD68701.1"/>
    <property type="molecule type" value="Genomic_DNA"/>
</dbReference>